<sequence length="321" mass="35833">MSSTDSPQVVSTLSGAEEDPLSVCEASDDCSLSVDIVLRSSDGVRIGTHRSNLSAYSKGLLPTAPTAPSQSDSNNPPNSSNLTDESQDVVLPEDSEVIQLLLKFMHYQPQPDLRLIGLNLLLRFANAAEKYHVYSATRVCYIVIEMSMKEQPFDVFRYASTWGYVGLQEEAANINHVEWRDLAEQQTHKLTTKEVCDSLREFCKGTEWPEIFGAWFQKRDALRSALFLSLNNPIPVQHKGAVARCEEWHTFYPHLLGKMALEVPCEEKFLSVLESLKPILKGCAYCALVLKTMKERVHHGLDSIGKKPLADFLNQTQAASS</sequence>
<name>A0A4S8L3D0_DENBC</name>
<evidence type="ECO:0000256" key="1">
    <source>
        <dbReference type="SAM" id="MobiDB-lite"/>
    </source>
</evidence>
<organism evidence="2 3">
    <name type="scientific">Dendrothele bispora (strain CBS 962.96)</name>
    <dbReference type="NCBI Taxonomy" id="1314807"/>
    <lineage>
        <taxon>Eukaryota</taxon>
        <taxon>Fungi</taxon>
        <taxon>Dikarya</taxon>
        <taxon>Basidiomycota</taxon>
        <taxon>Agaricomycotina</taxon>
        <taxon>Agaricomycetes</taxon>
        <taxon>Agaricomycetidae</taxon>
        <taxon>Agaricales</taxon>
        <taxon>Agaricales incertae sedis</taxon>
        <taxon>Dendrothele</taxon>
    </lineage>
</organism>
<feature type="compositionally biased region" description="Polar residues" evidence="1">
    <location>
        <begin position="1"/>
        <end position="14"/>
    </location>
</feature>
<feature type="region of interest" description="Disordered" evidence="1">
    <location>
        <begin position="58"/>
        <end position="88"/>
    </location>
</feature>
<feature type="region of interest" description="Disordered" evidence="1">
    <location>
        <begin position="1"/>
        <end position="21"/>
    </location>
</feature>
<gene>
    <name evidence="2" type="ORF">K435DRAFT_807969</name>
</gene>
<accession>A0A4S8L3D0</accession>
<evidence type="ECO:0000313" key="2">
    <source>
        <dbReference type="EMBL" id="THU82841.1"/>
    </source>
</evidence>
<feature type="compositionally biased region" description="Low complexity" evidence="1">
    <location>
        <begin position="68"/>
        <end position="81"/>
    </location>
</feature>
<evidence type="ECO:0000313" key="3">
    <source>
        <dbReference type="Proteomes" id="UP000297245"/>
    </source>
</evidence>
<dbReference type="OrthoDB" id="3184970at2759"/>
<protein>
    <recommendedName>
        <fullName evidence="4">BTB domain-containing protein</fullName>
    </recommendedName>
</protein>
<evidence type="ECO:0008006" key="4">
    <source>
        <dbReference type="Google" id="ProtNLM"/>
    </source>
</evidence>
<reference evidence="2 3" key="1">
    <citation type="journal article" date="2019" name="Nat. Ecol. Evol.">
        <title>Megaphylogeny resolves global patterns of mushroom evolution.</title>
        <authorList>
            <person name="Varga T."/>
            <person name="Krizsan K."/>
            <person name="Foldi C."/>
            <person name="Dima B."/>
            <person name="Sanchez-Garcia M."/>
            <person name="Sanchez-Ramirez S."/>
            <person name="Szollosi G.J."/>
            <person name="Szarkandi J.G."/>
            <person name="Papp V."/>
            <person name="Albert L."/>
            <person name="Andreopoulos W."/>
            <person name="Angelini C."/>
            <person name="Antonin V."/>
            <person name="Barry K.W."/>
            <person name="Bougher N.L."/>
            <person name="Buchanan P."/>
            <person name="Buyck B."/>
            <person name="Bense V."/>
            <person name="Catcheside P."/>
            <person name="Chovatia M."/>
            <person name="Cooper J."/>
            <person name="Damon W."/>
            <person name="Desjardin D."/>
            <person name="Finy P."/>
            <person name="Geml J."/>
            <person name="Haridas S."/>
            <person name="Hughes K."/>
            <person name="Justo A."/>
            <person name="Karasinski D."/>
            <person name="Kautmanova I."/>
            <person name="Kiss B."/>
            <person name="Kocsube S."/>
            <person name="Kotiranta H."/>
            <person name="LaButti K.M."/>
            <person name="Lechner B.E."/>
            <person name="Liimatainen K."/>
            <person name="Lipzen A."/>
            <person name="Lukacs Z."/>
            <person name="Mihaltcheva S."/>
            <person name="Morgado L.N."/>
            <person name="Niskanen T."/>
            <person name="Noordeloos M.E."/>
            <person name="Ohm R.A."/>
            <person name="Ortiz-Santana B."/>
            <person name="Ovrebo C."/>
            <person name="Racz N."/>
            <person name="Riley R."/>
            <person name="Savchenko A."/>
            <person name="Shiryaev A."/>
            <person name="Soop K."/>
            <person name="Spirin V."/>
            <person name="Szebenyi C."/>
            <person name="Tomsovsky M."/>
            <person name="Tulloss R.E."/>
            <person name="Uehling J."/>
            <person name="Grigoriev I.V."/>
            <person name="Vagvolgyi C."/>
            <person name="Papp T."/>
            <person name="Martin F.M."/>
            <person name="Miettinen O."/>
            <person name="Hibbett D.S."/>
            <person name="Nagy L.G."/>
        </authorList>
    </citation>
    <scope>NUCLEOTIDE SEQUENCE [LARGE SCALE GENOMIC DNA]</scope>
    <source>
        <strain evidence="2 3">CBS 962.96</strain>
    </source>
</reference>
<proteinExistence type="predicted"/>
<keyword evidence="3" id="KW-1185">Reference proteome</keyword>
<dbReference type="EMBL" id="ML179704">
    <property type="protein sequence ID" value="THU82841.1"/>
    <property type="molecule type" value="Genomic_DNA"/>
</dbReference>
<dbReference type="Proteomes" id="UP000297245">
    <property type="component" value="Unassembled WGS sequence"/>
</dbReference>
<dbReference type="AlphaFoldDB" id="A0A4S8L3D0"/>